<dbReference type="PANTHER" id="PTHR13593">
    <property type="match status" value="1"/>
</dbReference>
<sequence length="343" mass="38671">MINYQTKYIAYTPYVFCLKPVKSNSKHISPCFLSQNGSPRRAKMKKTNVDRVLCVSLLILMSSGKMDSHSPAFNDKAQLVLPEFYNIGWMKELDGNTLLSDITIPGTHDTMALYGGPAAECQAWSLEDQLKAGIRYIDLRVYAFKNTLYLMHGIIYQHSKFTMALDTLKAFLSEFPSETVLVRVKPDLFDKSKVQESVEKLIEGDSSVWMKSTIPRLDEVRGKIVFVQEDSFLLGVPLSETDTKGDYKVIHISDKEKETFQHLNQAMKECGGNSIILTYSSGTGIGTFEGMFLTPKKVAEKINPWLYDYLQMLLAEGSPVCFGIIAMDFPSVDLIQTVIKFNM</sequence>
<dbReference type="SUPFAM" id="SSF51695">
    <property type="entry name" value="PLC-like phosphodiesterases"/>
    <property type="match status" value="1"/>
</dbReference>
<dbReference type="AlphaFoldDB" id="A0A2D0PT42"/>
<dbReference type="Pfam" id="PF00388">
    <property type="entry name" value="PI-PLC-X"/>
    <property type="match status" value="1"/>
</dbReference>
<dbReference type="InterPro" id="IPR017946">
    <property type="entry name" value="PLC-like_Pdiesterase_TIM-brl"/>
</dbReference>
<evidence type="ECO:0000259" key="1">
    <source>
        <dbReference type="SMART" id="SM00148"/>
    </source>
</evidence>
<dbReference type="InterPro" id="IPR000909">
    <property type="entry name" value="PLipase_C_PInositol-sp_X_dom"/>
</dbReference>
<dbReference type="PANTHER" id="PTHR13593:SF147">
    <property type="entry name" value="1-PHOSPHATIDYLINOSITOL PHOSPHODIESTERASE-LIKE-RELATED"/>
    <property type="match status" value="1"/>
</dbReference>
<dbReference type="GO" id="GO:0006629">
    <property type="term" value="P:lipid metabolic process"/>
    <property type="evidence" value="ECO:0007669"/>
    <property type="project" value="InterPro"/>
</dbReference>
<dbReference type="GeneID" id="108256182"/>
<evidence type="ECO:0000313" key="2">
    <source>
        <dbReference type="Proteomes" id="UP000221080"/>
    </source>
</evidence>
<reference evidence="2" key="1">
    <citation type="journal article" date="2016" name="Nat. Commun.">
        <title>The channel catfish genome sequence provides insights into the evolution of scale formation in teleosts.</title>
        <authorList>
            <person name="Liu Z."/>
            <person name="Liu S."/>
            <person name="Yao J."/>
            <person name="Bao L."/>
            <person name="Zhang J."/>
            <person name="Li Y."/>
            <person name="Jiang C."/>
            <person name="Sun L."/>
            <person name="Wang R."/>
            <person name="Zhang Y."/>
            <person name="Zhou T."/>
            <person name="Zeng Q."/>
            <person name="Fu Q."/>
            <person name="Gao S."/>
            <person name="Li N."/>
            <person name="Koren S."/>
            <person name="Jiang Y."/>
            <person name="Zimin A."/>
            <person name="Xu P."/>
            <person name="Phillippy A.M."/>
            <person name="Geng X."/>
            <person name="Song L."/>
            <person name="Sun F."/>
            <person name="Li C."/>
            <person name="Wang X."/>
            <person name="Chen A."/>
            <person name="Jin Y."/>
            <person name="Yuan Z."/>
            <person name="Yang Y."/>
            <person name="Tan S."/>
            <person name="Peatman E."/>
            <person name="Lu J."/>
            <person name="Qin Z."/>
            <person name="Dunham R."/>
            <person name="Li Z."/>
            <person name="Sonstegard T."/>
            <person name="Feng J."/>
            <person name="Danzmann R.G."/>
            <person name="Schroeder S."/>
            <person name="Scheffler B."/>
            <person name="Duke M.V."/>
            <person name="Ballard L."/>
            <person name="Kucuktas H."/>
            <person name="Kaltenboeck L."/>
            <person name="Liu H."/>
            <person name="Armbruster J."/>
            <person name="Xie Y."/>
            <person name="Kirby M.L."/>
            <person name="Tian Y."/>
            <person name="Flanagan M.E."/>
            <person name="Mu W."/>
            <person name="Waldbieser G.C."/>
        </authorList>
    </citation>
    <scope>NUCLEOTIDE SEQUENCE [LARGE SCALE GENOMIC DNA]</scope>
    <source>
        <strain evidence="2">SDA103</strain>
    </source>
</reference>
<gene>
    <name evidence="3" type="primary">si:dkey-152b24.7</name>
</gene>
<dbReference type="STRING" id="7998.ENSIPUP00000009118"/>
<dbReference type="KEGG" id="ipu:108256182"/>
<proteinExistence type="predicted"/>
<name>A0A2D0PT42_ICTPU</name>
<organism evidence="2 3">
    <name type="scientific">Ictalurus punctatus</name>
    <name type="common">Channel catfish</name>
    <name type="synonym">Silurus punctatus</name>
    <dbReference type="NCBI Taxonomy" id="7998"/>
    <lineage>
        <taxon>Eukaryota</taxon>
        <taxon>Metazoa</taxon>
        <taxon>Chordata</taxon>
        <taxon>Craniata</taxon>
        <taxon>Vertebrata</taxon>
        <taxon>Euteleostomi</taxon>
        <taxon>Actinopterygii</taxon>
        <taxon>Neopterygii</taxon>
        <taxon>Teleostei</taxon>
        <taxon>Ostariophysi</taxon>
        <taxon>Siluriformes</taxon>
        <taxon>Ictaluridae</taxon>
        <taxon>Ictalurus</taxon>
    </lineage>
</organism>
<dbReference type="OrthoDB" id="1046782at2759"/>
<dbReference type="SMART" id="SM00148">
    <property type="entry name" value="PLCXc"/>
    <property type="match status" value="1"/>
</dbReference>
<accession>A0A2D0PT42</accession>
<dbReference type="RefSeq" id="XP_017308260.2">
    <property type="nucleotide sequence ID" value="XM_017452771.3"/>
</dbReference>
<keyword evidence="2" id="KW-1185">Reference proteome</keyword>
<dbReference type="CDD" id="cd08586">
    <property type="entry name" value="PI-PLCc_BcPLC_like"/>
    <property type="match status" value="1"/>
</dbReference>
<protein>
    <submittedName>
        <fullName evidence="3">1-phosphatidylinositol phosphodiesterase-like</fullName>
    </submittedName>
</protein>
<dbReference type="PROSITE" id="PS50007">
    <property type="entry name" value="PIPLC_X_DOMAIN"/>
    <property type="match status" value="1"/>
</dbReference>
<evidence type="ECO:0000313" key="3">
    <source>
        <dbReference type="RefSeq" id="XP_017308260.2"/>
    </source>
</evidence>
<dbReference type="Gene3D" id="3.20.20.190">
    <property type="entry name" value="Phosphatidylinositol (PI) phosphodiesterase"/>
    <property type="match status" value="1"/>
</dbReference>
<dbReference type="GO" id="GO:0008081">
    <property type="term" value="F:phosphoric diester hydrolase activity"/>
    <property type="evidence" value="ECO:0007669"/>
    <property type="project" value="InterPro"/>
</dbReference>
<dbReference type="InterPro" id="IPR051057">
    <property type="entry name" value="PI-PLC_domain"/>
</dbReference>
<reference evidence="3" key="2">
    <citation type="submission" date="2025-08" db="UniProtKB">
        <authorList>
            <consortium name="RefSeq"/>
        </authorList>
    </citation>
    <scope>IDENTIFICATION</scope>
    <source>
        <tissue evidence="3">Blood</tissue>
    </source>
</reference>
<feature type="domain" description="Phosphatidylinositol-specific phospholipase C X" evidence="1">
    <location>
        <begin position="93"/>
        <end position="229"/>
    </location>
</feature>
<dbReference type="Proteomes" id="UP000221080">
    <property type="component" value="Chromosome 23"/>
</dbReference>